<keyword evidence="2" id="KW-1185">Reference proteome</keyword>
<proteinExistence type="predicted"/>
<organism evidence="1 2">
    <name type="scientific">Deinandra increscens subsp. villosa</name>
    <dbReference type="NCBI Taxonomy" id="3103831"/>
    <lineage>
        <taxon>Eukaryota</taxon>
        <taxon>Viridiplantae</taxon>
        <taxon>Streptophyta</taxon>
        <taxon>Embryophyta</taxon>
        <taxon>Tracheophyta</taxon>
        <taxon>Spermatophyta</taxon>
        <taxon>Magnoliopsida</taxon>
        <taxon>eudicotyledons</taxon>
        <taxon>Gunneridae</taxon>
        <taxon>Pentapetalae</taxon>
        <taxon>asterids</taxon>
        <taxon>campanulids</taxon>
        <taxon>Asterales</taxon>
        <taxon>Asteraceae</taxon>
        <taxon>Asteroideae</taxon>
        <taxon>Heliantheae alliance</taxon>
        <taxon>Madieae</taxon>
        <taxon>Madiinae</taxon>
        <taxon>Deinandra</taxon>
    </lineage>
</organism>
<dbReference type="PANTHER" id="PTHR46183">
    <property type="entry name" value="PROTEIN CLMP1"/>
    <property type="match status" value="1"/>
</dbReference>
<dbReference type="PANTHER" id="PTHR46183:SF8">
    <property type="entry name" value="PROTEIN CLMP1"/>
    <property type="match status" value="1"/>
</dbReference>
<dbReference type="InterPro" id="IPR044517">
    <property type="entry name" value="PHOX1-4"/>
</dbReference>
<dbReference type="EMBL" id="JBCNJP010000003">
    <property type="protein sequence ID" value="KAK9079675.1"/>
    <property type="molecule type" value="Genomic_DNA"/>
</dbReference>
<gene>
    <name evidence="1" type="ORF">SSX86_001348</name>
</gene>
<protein>
    <submittedName>
        <fullName evidence="1">Uncharacterized protein</fullName>
    </submittedName>
</protein>
<comment type="caution">
    <text evidence="1">The sequence shown here is derived from an EMBL/GenBank/DDBJ whole genome shotgun (WGS) entry which is preliminary data.</text>
</comment>
<name>A0AAP0DR49_9ASTR</name>
<evidence type="ECO:0000313" key="2">
    <source>
        <dbReference type="Proteomes" id="UP001408789"/>
    </source>
</evidence>
<evidence type="ECO:0000313" key="1">
    <source>
        <dbReference type="EMBL" id="KAK9079675.1"/>
    </source>
</evidence>
<sequence length="109" mass="12180">MRESDDEDDKTVDITVARANTGKHLPSWLPSQQRKERPFQILVEFDAHSSKSRSQVECKLGLAGWEKNLDTAVERFKLAGASEVDIATVLKNHCSNAEAVEGVDKRVKD</sequence>
<reference evidence="1 2" key="1">
    <citation type="submission" date="2024-04" db="EMBL/GenBank/DDBJ databases">
        <title>The reference genome of an endangered Asteraceae, Deinandra increscens subsp. villosa, native to the Central Coast of California.</title>
        <authorList>
            <person name="Guilliams M."/>
            <person name="Hasenstab-Lehman K."/>
            <person name="Meyer R."/>
            <person name="Mcevoy S."/>
        </authorList>
    </citation>
    <scope>NUCLEOTIDE SEQUENCE [LARGE SCALE GENOMIC DNA]</scope>
    <source>
        <tissue evidence="1">Leaf</tissue>
    </source>
</reference>
<dbReference type="Proteomes" id="UP001408789">
    <property type="component" value="Unassembled WGS sequence"/>
</dbReference>
<dbReference type="AlphaFoldDB" id="A0AAP0DR49"/>
<accession>A0AAP0DR49</accession>